<protein>
    <submittedName>
        <fullName evidence="1">Uncharacterized protein</fullName>
    </submittedName>
</protein>
<keyword evidence="2" id="KW-1185">Reference proteome</keyword>
<comment type="caution">
    <text evidence="1">The sequence shown here is derived from an EMBL/GenBank/DDBJ whole genome shotgun (WGS) entry which is preliminary data.</text>
</comment>
<evidence type="ECO:0000313" key="2">
    <source>
        <dbReference type="Proteomes" id="UP000747399"/>
    </source>
</evidence>
<proteinExistence type="predicted"/>
<dbReference type="EMBL" id="BNCO01000004">
    <property type="protein sequence ID" value="GIL47597.1"/>
    <property type="molecule type" value="Genomic_DNA"/>
</dbReference>
<reference evidence="1" key="1">
    <citation type="journal article" date="2021" name="Proc. Natl. Acad. Sci. U.S.A.">
        <title>Three genomes in the algal genus Volvox reveal the fate of a haploid sex-determining region after a transition to homothallism.</title>
        <authorList>
            <person name="Yamamoto K."/>
            <person name="Hamaji T."/>
            <person name="Kawai-Toyooka H."/>
            <person name="Matsuzaki R."/>
            <person name="Takahashi F."/>
            <person name="Nishimura Y."/>
            <person name="Kawachi M."/>
            <person name="Noguchi H."/>
            <person name="Minakuchi Y."/>
            <person name="Umen J.G."/>
            <person name="Toyoda A."/>
            <person name="Nozaki H."/>
        </authorList>
    </citation>
    <scope>NUCLEOTIDE SEQUENCE</scope>
    <source>
        <strain evidence="1">NIES-3780</strain>
    </source>
</reference>
<dbReference type="Proteomes" id="UP000747399">
    <property type="component" value="Unassembled WGS sequence"/>
</dbReference>
<evidence type="ECO:0000313" key="1">
    <source>
        <dbReference type="EMBL" id="GIL47597.1"/>
    </source>
</evidence>
<gene>
    <name evidence="1" type="ORF">Vafri_4379</name>
</gene>
<sequence>MFISRTFSAAFGMPVSCHQYGFPDSLVRKEREQAKHTARQSAAKAVRVEEADRYQRELKEGREAELTAQMQVGLNIGCNNGIHEAAAGDGQDISRRGYGISYLTQGCCRH</sequence>
<accession>A0A8J4EVS0</accession>
<name>A0A8J4EVS0_9CHLO</name>
<dbReference type="AlphaFoldDB" id="A0A8J4EVS0"/>
<organism evidence="1 2">
    <name type="scientific">Volvox africanus</name>
    <dbReference type="NCBI Taxonomy" id="51714"/>
    <lineage>
        <taxon>Eukaryota</taxon>
        <taxon>Viridiplantae</taxon>
        <taxon>Chlorophyta</taxon>
        <taxon>core chlorophytes</taxon>
        <taxon>Chlorophyceae</taxon>
        <taxon>CS clade</taxon>
        <taxon>Chlamydomonadales</taxon>
        <taxon>Volvocaceae</taxon>
        <taxon>Volvox</taxon>
    </lineage>
</organism>